<evidence type="ECO:0000313" key="2">
    <source>
        <dbReference type="EMBL" id="CAE0615563.1"/>
    </source>
</evidence>
<proteinExistence type="predicted"/>
<gene>
    <name evidence="2" type="ORF">OMAR00292_LOCUS1439</name>
</gene>
<organism evidence="2">
    <name type="scientific">Oxyrrhis marina</name>
    <name type="common">Dinoflagellate</name>
    <dbReference type="NCBI Taxonomy" id="2969"/>
    <lineage>
        <taxon>Eukaryota</taxon>
        <taxon>Sar</taxon>
        <taxon>Alveolata</taxon>
        <taxon>Dinophyceae</taxon>
        <taxon>Oxyrrhinales</taxon>
        <taxon>Oxyrrhinaceae</taxon>
        <taxon>Oxyrrhis</taxon>
    </lineage>
</organism>
<feature type="region of interest" description="Disordered" evidence="1">
    <location>
        <begin position="58"/>
        <end position="136"/>
    </location>
</feature>
<feature type="compositionally biased region" description="Basic and acidic residues" evidence="1">
    <location>
        <begin position="58"/>
        <end position="79"/>
    </location>
</feature>
<reference evidence="2" key="1">
    <citation type="submission" date="2021-01" db="EMBL/GenBank/DDBJ databases">
        <authorList>
            <person name="Corre E."/>
            <person name="Pelletier E."/>
            <person name="Niang G."/>
            <person name="Scheremetjew M."/>
            <person name="Finn R."/>
            <person name="Kale V."/>
            <person name="Holt S."/>
            <person name="Cochrane G."/>
            <person name="Meng A."/>
            <person name="Brown T."/>
            <person name="Cohen L."/>
        </authorList>
    </citation>
    <scope>NUCLEOTIDE SEQUENCE</scope>
    <source>
        <strain evidence="2">CCMP1795</strain>
    </source>
</reference>
<evidence type="ECO:0000256" key="1">
    <source>
        <dbReference type="SAM" id="MobiDB-lite"/>
    </source>
</evidence>
<feature type="region of interest" description="Disordered" evidence="1">
    <location>
        <begin position="159"/>
        <end position="183"/>
    </location>
</feature>
<dbReference type="EMBL" id="HBIT01003249">
    <property type="protein sequence ID" value="CAE0615563.1"/>
    <property type="molecule type" value="Transcribed_RNA"/>
</dbReference>
<feature type="compositionally biased region" description="Pro residues" evidence="1">
    <location>
        <begin position="88"/>
        <end position="98"/>
    </location>
</feature>
<name>A0A7S3UIB7_OXYMA</name>
<sequence length="183" mass="20205">MQLAQSAASHNYPLPPLPPIEAILIAQHDEVIQPMFPIGGVVKDHPGLGDFRKYQELLSKSPRERRASSLRPHLPDDHPTLTAHAPKPKAPPYVPPPMSKTALAEHGSVSARASSEAPRTQMRRKPTVYLPPQENGANLFDPFGGSIFGWQGGRAPPGGQYLYDLRRPSVPEHTKLPSREQRR</sequence>
<protein>
    <submittedName>
        <fullName evidence="2">Uncharacterized protein</fullName>
    </submittedName>
</protein>
<dbReference type="AlphaFoldDB" id="A0A7S3UIB7"/>
<feature type="compositionally biased region" description="Basic and acidic residues" evidence="1">
    <location>
        <begin position="164"/>
        <end position="183"/>
    </location>
</feature>
<accession>A0A7S3UIB7</accession>